<proteinExistence type="predicted"/>
<evidence type="ECO:0008006" key="3">
    <source>
        <dbReference type="Google" id="ProtNLM"/>
    </source>
</evidence>
<dbReference type="HOGENOM" id="CLU_1590398_0_0_1"/>
<organism evidence="1 2">
    <name type="scientific">Suillus luteus UH-Slu-Lm8-n1</name>
    <dbReference type="NCBI Taxonomy" id="930992"/>
    <lineage>
        <taxon>Eukaryota</taxon>
        <taxon>Fungi</taxon>
        <taxon>Dikarya</taxon>
        <taxon>Basidiomycota</taxon>
        <taxon>Agaricomycotina</taxon>
        <taxon>Agaricomycetes</taxon>
        <taxon>Agaricomycetidae</taxon>
        <taxon>Boletales</taxon>
        <taxon>Suillineae</taxon>
        <taxon>Suillaceae</taxon>
        <taxon>Suillus</taxon>
    </lineage>
</organism>
<protein>
    <recommendedName>
        <fullName evidence="3">ATP-dependent DNA helicase</fullName>
    </recommendedName>
</protein>
<dbReference type="InParanoid" id="A0A0D0AJ97"/>
<dbReference type="OrthoDB" id="2986975at2759"/>
<dbReference type="AlphaFoldDB" id="A0A0D0AJ97"/>
<keyword evidence="2" id="KW-1185">Reference proteome</keyword>
<sequence length="182" mass="20665">FGGMDVLIIADFHQFPPIGNINKALYGSRPPNQQCELGRHLFEQFETVIRLRQQVRVTDHAWNDILLHARDGECTAQDLQMIRSLVITDKTCNVPDFNISPWNNAVLITPRNSVRTRWNTLSVIKHCKYSGNLLYIAPAEDSSKDLPLSMKQRLATTKLSLDQTQHLPAEVQLSIGMKVMIT</sequence>
<name>A0A0D0AJ97_9AGAM</name>
<dbReference type="STRING" id="930992.A0A0D0AJ97"/>
<feature type="non-terminal residue" evidence="1">
    <location>
        <position position="182"/>
    </location>
</feature>
<dbReference type="Proteomes" id="UP000054485">
    <property type="component" value="Unassembled WGS sequence"/>
</dbReference>
<dbReference type="EMBL" id="KN835405">
    <property type="protein sequence ID" value="KIK38224.1"/>
    <property type="molecule type" value="Genomic_DNA"/>
</dbReference>
<reference evidence="1 2" key="1">
    <citation type="submission" date="2014-04" db="EMBL/GenBank/DDBJ databases">
        <authorList>
            <consortium name="DOE Joint Genome Institute"/>
            <person name="Kuo A."/>
            <person name="Ruytinx J."/>
            <person name="Rineau F."/>
            <person name="Colpaert J."/>
            <person name="Kohler A."/>
            <person name="Nagy L.G."/>
            <person name="Floudas D."/>
            <person name="Copeland A."/>
            <person name="Barry K.W."/>
            <person name="Cichocki N."/>
            <person name="Veneault-Fourrey C."/>
            <person name="LaButti K."/>
            <person name="Lindquist E.A."/>
            <person name="Lipzen A."/>
            <person name="Lundell T."/>
            <person name="Morin E."/>
            <person name="Murat C."/>
            <person name="Sun H."/>
            <person name="Tunlid A."/>
            <person name="Henrissat B."/>
            <person name="Grigoriev I.V."/>
            <person name="Hibbett D.S."/>
            <person name="Martin F."/>
            <person name="Nordberg H.P."/>
            <person name="Cantor M.N."/>
            <person name="Hua S.X."/>
        </authorList>
    </citation>
    <scope>NUCLEOTIDE SEQUENCE [LARGE SCALE GENOMIC DNA]</scope>
    <source>
        <strain evidence="1 2">UH-Slu-Lm8-n1</strain>
    </source>
</reference>
<accession>A0A0D0AJ97</accession>
<reference evidence="2" key="2">
    <citation type="submission" date="2015-01" db="EMBL/GenBank/DDBJ databases">
        <title>Evolutionary Origins and Diversification of the Mycorrhizal Mutualists.</title>
        <authorList>
            <consortium name="DOE Joint Genome Institute"/>
            <consortium name="Mycorrhizal Genomics Consortium"/>
            <person name="Kohler A."/>
            <person name="Kuo A."/>
            <person name="Nagy L.G."/>
            <person name="Floudas D."/>
            <person name="Copeland A."/>
            <person name="Barry K.W."/>
            <person name="Cichocki N."/>
            <person name="Veneault-Fourrey C."/>
            <person name="LaButti K."/>
            <person name="Lindquist E.A."/>
            <person name="Lipzen A."/>
            <person name="Lundell T."/>
            <person name="Morin E."/>
            <person name="Murat C."/>
            <person name="Riley R."/>
            <person name="Ohm R."/>
            <person name="Sun H."/>
            <person name="Tunlid A."/>
            <person name="Henrissat B."/>
            <person name="Grigoriev I.V."/>
            <person name="Hibbett D.S."/>
            <person name="Martin F."/>
        </authorList>
    </citation>
    <scope>NUCLEOTIDE SEQUENCE [LARGE SCALE GENOMIC DNA]</scope>
    <source>
        <strain evidence="2">UH-Slu-Lm8-n1</strain>
    </source>
</reference>
<gene>
    <name evidence="1" type="ORF">CY34DRAFT_41801</name>
</gene>
<evidence type="ECO:0000313" key="2">
    <source>
        <dbReference type="Proteomes" id="UP000054485"/>
    </source>
</evidence>
<feature type="non-terminal residue" evidence="1">
    <location>
        <position position="1"/>
    </location>
</feature>
<evidence type="ECO:0000313" key="1">
    <source>
        <dbReference type="EMBL" id="KIK38224.1"/>
    </source>
</evidence>